<evidence type="ECO:0000256" key="9">
    <source>
        <dbReference type="ARBA" id="ARBA00023237"/>
    </source>
</evidence>
<dbReference type="Gene3D" id="2.40.170.20">
    <property type="entry name" value="TonB-dependent receptor, beta-barrel domain"/>
    <property type="match status" value="1"/>
</dbReference>
<dbReference type="EMBL" id="JBIGHY010000001">
    <property type="protein sequence ID" value="MFG6412665.1"/>
    <property type="molecule type" value="Genomic_DNA"/>
</dbReference>
<dbReference type="PANTHER" id="PTHR47234:SF2">
    <property type="entry name" value="TONB-DEPENDENT RECEPTOR"/>
    <property type="match status" value="1"/>
</dbReference>
<evidence type="ECO:0000256" key="8">
    <source>
        <dbReference type="ARBA" id="ARBA00023170"/>
    </source>
</evidence>
<keyword evidence="6 11" id="KW-0798">TonB box</keyword>
<evidence type="ECO:0000313" key="17">
    <source>
        <dbReference type="Proteomes" id="UP001606300"/>
    </source>
</evidence>
<evidence type="ECO:0000256" key="10">
    <source>
        <dbReference type="PROSITE-ProRule" id="PRU01360"/>
    </source>
</evidence>
<name>A0ABW7EGT4_9BURK</name>
<feature type="region of interest" description="Disordered" evidence="12">
    <location>
        <begin position="374"/>
        <end position="402"/>
    </location>
</feature>
<accession>A0ABW7EGT4</accession>
<evidence type="ECO:0000256" key="2">
    <source>
        <dbReference type="ARBA" id="ARBA00009810"/>
    </source>
</evidence>
<feature type="compositionally biased region" description="Polar residues" evidence="12">
    <location>
        <begin position="374"/>
        <end position="401"/>
    </location>
</feature>
<evidence type="ECO:0000256" key="6">
    <source>
        <dbReference type="ARBA" id="ARBA00023077"/>
    </source>
</evidence>
<evidence type="ECO:0000256" key="12">
    <source>
        <dbReference type="SAM" id="MobiDB-lite"/>
    </source>
</evidence>
<feature type="signal peptide" evidence="13">
    <location>
        <begin position="1"/>
        <end position="24"/>
    </location>
</feature>
<dbReference type="Pfam" id="PF00593">
    <property type="entry name" value="TonB_dep_Rec_b-barrel"/>
    <property type="match status" value="1"/>
</dbReference>
<keyword evidence="17" id="KW-1185">Reference proteome</keyword>
<dbReference type="Gene3D" id="2.170.130.10">
    <property type="entry name" value="TonB-dependent receptor, plug domain"/>
    <property type="match status" value="1"/>
</dbReference>
<protein>
    <submittedName>
        <fullName evidence="16">TonB-dependent receptor domain-containing protein</fullName>
    </submittedName>
</protein>
<comment type="caution">
    <text evidence="16">The sequence shown here is derived from an EMBL/GenBank/DDBJ whole genome shotgun (WGS) entry which is preliminary data.</text>
</comment>
<dbReference type="InterPro" id="IPR000531">
    <property type="entry name" value="Beta-barrel_TonB"/>
</dbReference>
<keyword evidence="4 10" id="KW-1134">Transmembrane beta strand</keyword>
<sequence>MKLNRLVGQLAVIGLAAHAGVALAQSDGDGGKRLERVEVTGSSIKRIRDEGALPVQVISRRDMERAGIASAEQLIMDLNINGNGLDNLAGNADVVDGASRGNNGASSANLRGQGSNATLILLNGRRVAAHGLNGGTVDLNQIPFAAIERVEILKDGASAIYGTDAIGGVINFILRQNYSGVTINALADIPQEKGGEIYGVAVTAGFGNLETQGFNFLTSLSVRDNKVLRGDQRDFVNTYQPDRGLAPDTRGTPIATLFGVAGTRENALTVTMPNGTRNNTAGPVDFANPALRVNGINVLDLPGGAGCSSVDGQSPYQEALWATAASKYGCAWDTGRAAVIQQPIKNTNLVSRLTGQFGDHRVFGEAVLGRAESTKSFSPNQITSGTNTANTALPNGQSTPSPFRDLRYPSTGAGYTQVFDALARSFPELAGNRGLGMAFRWRCMPCGNREIDTVADTARVLIGADGPLPFLTDWDYKVGFSRAQSKGSSTVGTGYHYWVPFANLINTGVLNPFSLTQTPEAMKALDDISAEGVTLYGGKFEMQQADATVTGPLFKLPAGQVMAAFGVDSRTEKYKFDGDQRPDANTREALIFNVPFDNALATAGTLKRTIKAVYAEVAVPVMKDLEITGAIRRDEYTGFGASTNPKISLRYNPIEQVLIRGAYSTGFRVPTFKQMFDPVTQSQFVGADFTDPATCPSRTVSTAPGCSSVRDFNVLFGGKSTLSPEEAKMYSAGVVFQPNKDLVANLDWWSVERTGTIYSFGLTTLADNYQFFQGNFERDSAGRITAVDTRWVNAGETITKGLEFGLKGAFNAAGAAWTAGFDLSYLLDKKSRIVPSAPMGSSEVGRFTRSGDLGVRWKHTASLTRTQGDWVLAVQNVYRTGYQDFVLPGVANGTVKPSNWNPRVSAYSVINTSVGYTGIKNMTITAGVKNLLNVDPPFSVTYDTNTGAGSSWEPRVADPRGRAYTLRVEYRMF</sequence>
<dbReference type="SUPFAM" id="SSF56935">
    <property type="entry name" value="Porins"/>
    <property type="match status" value="1"/>
</dbReference>
<comment type="subcellular location">
    <subcellularLocation>
        <location evidence="1 10">Cell outer membrane</location>
        <topology evidence="1 10">Multi-pass membrane protein</topology>
    </subcellularLocation>
</comment>
<evidence type="ECO:0000256" key="4">
    <source>
        <dbReference type="ARBA" id="ARBA00022452"/>
    </source>
</evidence>
<evidence type="ECO:0000256" key="3">
    <source>
        <dbReference type="ARBA" id="ARBA00022448"/>
    </source>
</evidence>
<dbReference type="PROSITE" id="PS52016">
    <property type="entry name" value="TONB_DEPENDENT_REC_3"/>
    <property type="match status" value="1"/>
</dbReference>
<evidence type="ECO:0000259" key="14">
    <source>
        <dbReference type="Pfam" id="PF00593"/>
    </source>
</evidence>
<evidence type="ECO:0000256" key="13">
    <source>
        <dbReference type="SAM" id="SignalP"/>
    </source>
</evidence>
<dbReference type="InterPro" id="IPR036942">
    <property type="entry name" value="Beta-barrel_TonB_sf"/>
</dbReference>
<comment type="similarity">
    <text evidence="2 10 11">Belongs to the TonB-dependent receptor family.</text>
</comment>
<keyword evidence="7 10" id="KW-0472">Membrane</keyword>
<dbReference type="InterPro" id="IPR039426">
    <property type="entry name" value="TonB-dep_rcpt-like"/>
</dbReference>
<keyword evidence="3 10" id="KW-0813">Transport</keyword>
<reference evidence="16 17" key="1">
    <citation type="submission" date="2024-09" db="EMBL/GenBank/DDBJ databases">
        <title>Novel species of the genus Pelomonas and Roseateles isolated from streams.</title>
        <authorList>
            <person name="Lu H."/>
        </authorList>
    </citation>
    <scope>NUCLEOTIDE SEQUENCE [LARGE SCALE GENOMIC DNA]</scope>
    <source>
        <strain evidence="16 17">DC23W</strain>
    </source>
</reference>
<evidence type="ECO:0000259" key="15">
    <source>
        <dbReference type="Pfam" id="PF07715"/>
    </source>
</evidence>
<keyword evidence="13" id="KW-0732">Signal</keyword>
<evidence type="ECO:0000313" key="16">
    <source>
        <dbReference type="EMBL" id="MFG6412665.1"/>
    </source>
</evidence>
<feature type="chain" id="PRO_5045459364" evidence="13">
    <location>
        <begin position="25"/>
        <end position="973"/>
    </location>
</feature>
<keyword evidence="8 16" id="KW-0675">Receptor</keyword>
<dbReference type="Proteomes" id="UP001606300">
    <property type="component" value="Unassembled WGS sequence"/>
</dbReference>
<feature type="domain" description="TonB-dependent receptor-like beta-barrel" evidence="14">
    <location>
        <begin position="507"/>
        <end position="931"/>
    </location>
</feature>
<gene>
    <name evidence="16" type="ORF">ACG02S_02010</name>
</gene>
<evidence type="ECO:0000256" key="11">
    <source>
        <dbReference type="RuleBase" id="RU003357"/>
    </source>
</evidence>
<dbReference type="InterPro" id="IPR012910">
    <property type="entry name" value="Plug_dom"/>
</dbReference>
<dbReference type="RefSeq" id="WP_394468764.1">
    <property type="nucleotide sequence ID" value="NZ_JBIGHY010000001.1"/>
</dbReference>
<feature type="domain" description="TonB-dependent receptor plug" evidence="15">
    <location>
        <begin position="53"/>
        <end position="169"/>
    </location>
</feature>
<keyword evidence="9 10" id="KW-0998">Cell outer membrane</keyword>
<dbReference type="Pfam" id="PF07715">
    <property type="entry name" value="Plug"/>
    <property type="match status" value="1"/>
</dbReference>
<keyword evidence="5 10" id="KW-0812">Transmembrane</keyword>
<dbReference type="PANTHER" id="PTHR47234">
    <property type="match status" value="1"/>
</dbReference>
<proteinExistence type="inferred from homology"/>
<organism evidence="16 17">
    <name type="scientific">Pelomonas dachongensis</name>
    <dbReference type="NCBI Taxonomy" id="3299029"/>
    <lineage>
        <taxon>Bacteria</taxon>
        <taxon>Pseudomonadati</taxon>
        <taxon>Pseudomonadota</taxon>
        <taxon>Betaproteobacteria</taxon>
        <taxon>Burkholderiales</taxon>
        <taxon>Sphaerotilaceae</taxon>
        <taxon>Roseateles</taxon>
    </lineage>
</organism>
<evidence type="ECO:0000256" key="7">
    <source>
        <dbReference type="ARBA" id="ARBA00023136"/>
    </source>
</evidence>
<dbReference type="InterPro" id="IPR037066">
    <property type="entry name" value="Plug_dom_sf"/>
</dbReference>
<evidence type="ECO:0000256" key="1">
    <source>
        <dbReference type="ARBA" id="ARBA00004571"/>
    </source>
</evidence>
<evidence type="ECO:0000256" key="5">
    <source>
        <dbReference type="ARBA" id="ARBA00022692"/>
    </source>
</evidence>